<feature type="compositionally biased region" description="Pro residues" evidence="1">
    <location>
        <begin position="68"/>
        <end position="79"/>
    </location>
</feature>
<sequence length="242" mass="26147">MLTRLHSLSSIFISLSSSPSLFSLILSTSSHSIYILSPLPPSLLHPIPPSFHPSPRPSTPSHHLSLPPAFPPSTLPPHPTFSHSLQPPLPLHSPIPSHLLSLPITPLPPAFPPIPPRPLTPHNTTPSLQPPPTTLCHPIPSPLTPHNTSHSLQPPLPLHSADPSHISFTTPTNLPIHPESVSLPKDAFSQKVVKGSRLIKTPTTHSIFYKHLRGAQRHATPRPGKLERAGNGHGSRRELPAL</sequence>
<dbReference type="Proteomes" id="UP001292094">
    <property type="component" value="Unassembled WGS sequence"/>
</dbReference>
<dbReference type="EMBL" id="JAWZYT010006966">
    <property type="protein sequence ID" value="KAK4287279.1"/>
    <property type="molecule type" value="Genomic_DNA"/>
</dbReference>
<feature type="compositionally biased region" description="Pro residues" evidence="1">
    <location>
        <begin position="128"/>
        <end position="143"/>
    </location>
</feature>
<organism evidence="2 3">
    <name type="scientific">Petrolisthes manimaculis</name>
    <dbReference type="NCBI Taxonomy" id="1843537"/>
    <lineage>
        <taxon>Eukaryota</taxon>
        <taxon>Metazoa</taxon>
        <taxon>Ecdysozoa</taxon>
        <taxon>Arthropoda</taxon>
        <taxon>Crustacea</taxon>
        <taxon>Multicrustacea</taxon>
        <taxon>Malacostraca</taxon>
        <taxon>Eumalacostraca</taxon>
        <taxon>Eucarida</taxon>
        <taxon>Decapoda</taxon>
        <taxon>Pleocyemata</taxon>
        <taxon>Anomura</taxon>
        <taxon>Galatheoidea</taxon>
        <taxon>Porcellanidae</taxon>
        <taxon>Petrolisthes</taxon>
    </lineage>
</organism>
<evidence type="ECO:0000313" key="3">
    <source>
        <dbReference type="Proteomes" id="UP001292094"/>
    </source>
</evidence>
<feature type="compositionally biased region" description="Basic and acidic residues" evidence="1">
    <location>
        <begin position="224"/>
        <end position="242"/>
    </location>
</feature>
<proteinExistence type="predicted"/>
<name>A0AAE1NDT7_9EUCA</name>
<dbReference type="AlphaFoldDB" id="A0AAE1NDT7"/>
<evidence type="ECO:0000313" key="2">
    <source>
        <dbReference type="EMBL" id="KAK4287279.1"/>
    </source>
</evidence>
<comment type="caution">
    <text evidence="2">The sequence shown here is derived from an EMBL/GenBank/DDBJ whole genome shotgun (WGS) entry which is preliminary data.</text>
</comment>
<dbReference type="PRINTS" id="PR01217">
    <property type="entry name" value="PRICHEXTENSN"/>
</dbReference>
<feature type="region of interest" description="Disordered" evidence="1">
    <location>
        <begin position="214"/>
        <end position="242"/>
    </location>
</feature>
<feature type="region of interest" description="Disordered" evidence="1">
    <location>
        <begin position="111"/>
        <end position="154"/>
    </location>
</feature>
<feature type="region of interest" description="Disordered" evidence="1">
    <location>
        <begin position="50"/>
        <end position="87"/>
    </location>
</feature>
<evidence type="ECO:0000256" key="1">
    <source>
        <dbReference type="SAM" id="MobiDB-lite"/>
    </source>
</evidence>
<accession>A0AAE1NDT7</accession>
<reference evidence="2" key="1">
    <citation type="submission" date="2023-11" db="EMBL/GenBank/DDBJ databases">
        <title>Genome assemblies of two species of porcelain crab, Petrolisthes cinctipes and Petrolisthes manimaculis (Anomura: Porcellanidae).</title>
        <authorList>
            <person name="Angst P."/>
        </authorList>
    </citation>
    <scope>NUCLEOTIDE SEQUENCE</scope>
    <source>
        <strain evidence="2">PB745_02</strain>
        <tissue evidence="2">Gill</tissue>
    </source>
</reference>
<gene>
    <name evidence="2" type="ORF">Pmani_039648</name>
</gene>
<keyword evidence="3" id="KW-1185">Reference proteome</keyword>
<protein>
    <submittedName>
        <fullName evidence="2">Uncharacterized protein</fullName>
    </submittedName>
</protein>